<dbReference type="PANTHER" id="PTHR44591:SF24">
    <property type="entry name" value="PROTEIN-GLUTAMATE METHYLESTERASE_PROTEIN-GLUTAMINE GLUTAMINASE 1"/>
    <property type="match status" value="1"/>
</dbReference>
<evidence type="ECO:0000313" key="4">
    <source>
        <dbReference type="EMBL" id="MCD7109382.1"/>
    </source>
</evidence>
<feature type="domain" description="Response regulatory" evidence="3">
    <location>
        <begin position="11"/>
        <end position="121"/>
    </location>
</feature>
<dbReference type="SMART" id="SM00448">
    <property type="entry name" value="REC"/>
    <property type="match status" value="1"/>
</dbReference>
<accession>A0A9X1NQN4</accession>
<dbReference type="SUPFAM" id="SSF52172">
    <property type="entry name" value="CheY-like"/>
    <property type="match status" value="1"/>
</dbReference>
<gene>
    <name evidence="4" type="ORF">LRX75_10020</name>
</gene>
<evidence type="ECO:0000256" key="2">
    <source>
        <dbReference type="PROSITE-ProRule" id="PRU00169"/>
    </source>
</evidence>
<dbReference type="AlphaFoldDB" id="A0A9X1NQN4"/>
<dbReference type="InterPro" id="IPR050595">
    <property type="entry name" value="Bact_response_regulator"/>
</dbReference>
<reference evidence="4" key="1">
    <citation type="submission" date="2021-12" db="EMBL/GenBank/DDBJ databases">
        <authorList>
            <person name="Li Y."/>
        </authorList>
    </citation>
    <scope>NUCLEOTIDE SEQUENCE</scope>
    <source>
        <strain evidence="4">DKSPLA3</strain>
    </source>
</reference>
<dbReference type="InterPro" id="IPR011006">
    <property type="entry name" value="CheY-like_superfamily"/>
</dbReference>
<dbReference type="GO" id="GO:0000160">
    <property type="term" value="P:phosphorelay signal transduction system"/>
    <property type="evidence" value="ECO:0007669"/>
    <property type="project" value="InterPro"/>
</dbReference>
<keyword evidence="5" id="KW-1185">Reference proteome</keyword>
<sequence>MSEEADIFDKVFLVVEDEYLVAADILDVLGRAGADVIGPVSSLEGALKLVDEAEQIDAAVLDIHLRGAEVYPVADALSLRNVPFAFLTAYDRGDLPERFREAPFLQKPADPDELLHLLSRL</sequence>
<dbReference type="Proteomes" id="UP001139089">
    <property type="component" value="Unassembled WGS sequence"/>
</dbReference>
<dbReference type="InterPro" id="IPR001789">
    <property type="entry name" value="Sig_transdc_resp-reg_receiver"/>
</dbReference>
<evidence type="ECO:0000256" key="1">
    <source>
        <dbReference type="ARBA" id="ARBA00022553"/>
    </source>
</evidence>
<protein>
    <submittedName>
        <fullName evidence="4">Response regulator</fullName>
    </submittedName>
</protein>
<organism evidence="4 5">
    <name type="scientific">Rhizobium quercicola</name>
    <dbReference type="NCBI Taxonomy" id="2901226"/>
    <lineage>
        <taxon>Bacteria</taxon>
        <taxon>Pseudomonadati</taxon>
        <taxon>Pseudomonadota</taxon>
        <taxon>Alphaproteobacteria</taxon>
        <taxon>Hyphomicrobiales</taxon>
        <taxon>Rhizobiaceae</taxon>
        <taxon>Rhizobium/Agrobacterium group</taxon>
        <taxon>Rhizobium</taxon>
    </lineage>
</organism>
<dbReference type="RefSeq" id="WP_162743018.1">
    <property type="nucleotide sequence ID" value="NZ_JAJOZR010000005.1"/>
</dbReference>
<name>A0A9X1NQN4_9HYPH</name>
<comment type="caution">
    <text evidence="4">The sequence shown here is derived from an EMBL/GenBank/DDBJ whole genome shotgun (WGS) entry which is preliminary data.</text>
</comment>
<dbReference type="PANTHER" id="PTHR44591">
    <property type="entry name" value="STRESS RESPONSE REGULATOR PROTEIN 1"/>
    <property type="match status" value="1"/>
</dbReference>
<evidence type="ECO:0000313" key="5">
    <source>
        <dbReference type="Proteomes" id="UP001139089"/>
    </source>
</evidence>
<proteinExistence type="predicted"/>
<dbReference type="PROSITE" id="PS50110">
    <property type="entry name" value="RESPONSE_REGULATORY"/>
    <property type="match status" value="1"/>
</dbReference>
<keyword evidence="1 2" id="KW-0597">Phosphoprotein</keyword>
<dbReference type="EMBL" id="JAJOZR010000005">
    <property type="protein sequence ID" value="MCD7109382.1"/>
    <property type="molecule type" value="Genomic_DNA"/>
</dbReference>
<feature type="modified residue" description="4-aspartylphosphate" evidence="2">
    <location>
        <position position="62"/>
    </location>
</feature>
<evidence type="ECO:0000259" key="3">
    <source>
        <dbReference type="PROSITE" id="PS50110"/>
    </source>
</evidence>
<dbReference type="Gene3D" id="3.40.50.2300">
    <property type="match status" value="1"/>
</dbReference>